<dbReference type="PANTHER" id="PTHR19848">
    <property type="entry name" value="WD40 REPEAT PROTEIN"/>
    <property type="match status" value="1"/>
</dbReference>
<feature type="transmembrane region" description="Helical" evidence="4">
    <location>
        <begin position="94"/>
        <end position="115"/>
    </location>
</feature>
<dbReference type="Proteomes" id="UP000004358">
    <property type="component" value="Unassembled WGS sequence"/>
</dbReference>
<dbReference type="RefSeq" id="WP_002653830.1">
    <property type="nucleotide sequence ID" value="NZ_CH672376.1"/>
</dbReference>
<comment type="caution">
    <text evidence="5">The sequence shown here is derived from an EMBL/GenBank/DDBJ whole genome shotgun (WGS) entry which is preliminary data.</text>
</comment>
<dbReference type="InterPro" id="IPR036322">
    <property type="entry name" value="WD40_repeat_dom_sf"/>
</dbReference>
<name>A3ZXB9_9BACT</name>
<evidence type="ECO:0000256" key="2">
    <source>
        <dbReference type="ARBA" id="ARBA00022737"/>
    </source>
</evidence>
<evidence type="ECO:0000313" key="5">
    <source>
        <dbReference type="EMBL" id="EAQ78834.1"/>
    </source>
</evidence>
<dbReference type="SUPFAM" id="SSF50978">
    <property type="entry name" value="WD40 repeat-like"/>
    <property type="match status" value="1"/>
</dbReference>
<dbReference type="InterPro" id="IPR015943">
    <property type="entry name" value="WD40/YVTN_repeat-like_dom_sf"/>
</dbReference>
<keyword evidence="1 3" id="KW-0853">WD repeat</keyword>
<feature type="repeat" description="WD" evidence="3">
    <location>
        <begin position="369"/>
        <end position="403"/>
    </location>
</feature>
<dbReference type="EMBL" id="AANZ01000018">
    <property type="protein sequence ID" value="EAQ78834.1"/>
    <property type="molecule type" value="Genomic_DNA"/>
</dbReference>
<accession>A3ZXB9</accession>
<keyword evidence="4" id="KW-1133">Transmembrane helix</keyword>
<dbReference type="InterPro" id="IPR001680">
    <property type="entry name" value="WD40_rpt"/>
</dbReference>
<dbReference type="PANTHER" id="PTHR19848:SF8">
    <property type="entry name" value="F-BOX AND WD REPEAT DOMAIN CONTAINING 7"/>
    <property type="match status" value="1"/>
</dbReference>
<dbReference type="eggNOG" id="COG2319">
    <property type="taxonomic scope" value="Bacteria"/>
</dbReference>
<dbReference type="PROSITE" id="PS50082">
    <property type="entry name" value="WD_REPEATS_2"/>
    <property type="match status" value="2"/>
</dbReference>
<dbReference type="InterPro" id="IPR019775">
    <property type="entry name" value="WD40_repeat_CS"/>
</dbReference>
<sequence>MQTELTSRRADCPLCGTALKRDEDSIRDLWNCHGCGMSIELAQQREPLVEVAPSQPLRADQDEDQLDRWLSGKPIEQKTPPISRRLHRWAQENWGAVTCFLIALLGISGLAAHAMQNSVVAQRQLADERDSHAATRRLAAQRDEELRILVDSAQIKSRSIGKQLDQARLDARRDLSLRLADEATRLELSAPHRSLMLAAESVEIARATKQHPASGAVQVLFDQLQDQAQMQSSGHAETIRSIAFSADGAMWASGGDDNRAILHAMQSQRAAIPLEAHWSRVSQVRFSPDSRKLATASFDATICLWDVRANDVAQSPVVLSGHDERVLSIDFSADSRWLLSAAQAAPGSPSEILLWDLQAKGHPHVTQTLGQHFGRVHAAKLSPDSRWAFTSSADGFVQLWRLNPKSGDRLTVAMRARHGLTDRVFFSPDSSQLVTVSEGNNGECVVRRWSLGEMIHPEVIATLEIAPLAADVDFAQGRVAIGGEQGAIKVIAWNSNVVTPVVGHEQRIQLVRFLPGGALASIDMQGWIRRTNLSGEEEVALGVKLPQIAGQTETAAISADGQWVAVTNDKQEVIIRQLDPAVLMGVAFERLRSIGGGVEVIATKPTKERR</sequence>
<dbReference type="Pfam" id="PF00400">
    <property type="entry name" value="WD40"/>
    <property type="match status" value="4"/>
</dbReference>
<dbReference type="PROSITE" id="PS50294">
    <property type="entry name" value="WD_REPEATS_REGION"/>
    <property type="match status" value="2"/>
</dbReference>
<keyword evidence="4" id="KW-0812">Transmembrane</keyword>
<evidence type="ECO:0000256" key="4">
    <source>
        <dbReference type="SAM" id="Phobius"/>
    </source>
</evidence>
<evidence type="ECO:0000313" key="6">
    <source>
        <dbReference type="Proteomes" id="UP000004358"/>
    </source>
</evidence>
<organism evidence="5 6">
    <name type="scientific">Blastopirellula marina DSM 3645</name>
    <dbReference type="NCBI Taxonomy" id="314230"/>
    <lineage>
        <taxon>Bacteria</taxon>
        <taxon>Pseudomonadati</taxon>
        <taxon>Planctomycetota</taxon>
        <taxon>Planctomycetia</taxon>
        <taxon>Pirellulales</taxon>
        <taxon>Pirellulaceae</taxon>
        <taxon>Blastopirellula</taxon>
    </lineage>
</organism>
<dbReference type="SMART" id="SM00320">
    <property type="entry name" value="WD40"/>
    <property type="match status" value="5"/>
</dbReference>
<protein>
    <submittedName>
        <fullName evidence="5">Peptidase C14, caspase catalytic subunit p20</fullName>
    </submittedName>
</protein>
<feature type="repeat" description="WD" evidence="3">
    <location>
        <begin position="274"/>
        <end position="315"/>
    </location>
</feature>
<reference evidence="5 6" key="1">
    <citation type="submission" date="2006-02" db="EMBL/GenBank/DDBJ databases">
        <authorList>
            <person name="Amann R."/>
            <person name="Ferriera S."/>
            <person name="Johnson J."/>
            <person name="Kravitz S."/>
            <person name="Halpern A."/>
            <person name="Remington K."/>
            <person name="Beeson K."/>
            <person name="Tran B."/>
            <person name="Rogers Y.-H."/>
            <person name="Friedman R."/>
            <person name="Venter J.C."/>
        </authorList>
    </citation>
    <scope>NUCLEOTIDE SEQUENCE [LARGE SCALE GENOMIC DNA]</scope>
    <source>
        <strain evidence="5 6">DSM 3645</strain>
    </source>
</reference>
<evidence type="ECO:0000256" key="1">
    <source>
        <dbReference type="ARBA" id="ARBA00022574"/>
    </source>
</evidence>
<dbReference type="Gene3D" id="2.130.10.10">
    <property type="entry name" value="YVTN repeat-like/Quinoprotein amine dehydrogenase"/>
    <property type="match status" value="2"/>
</dbReference>
<dbReference type="HOGENOM" id="CLU_447370_0_0_0"/>
<gene>
    <name evidence="5" type="ORF">DSM3645_30071</name>
</gene>
<proteinExistence type="predicted"/>
<dbReference type="AlphaFoldDB" id="A3ZXB9"/>
<dbReference type="STRING" id="314230.DSM3645_30071"/>
<evidence type="ECO:0000256" key="3">
    <source>
        <dbReference type="PROSITE-ProRule" id="PRU00221"/>
    </source>
</evidence>
<keyword evidence="4" id="KW-0472">Membrane</keyword>
<dbReference type="OrthoDB" id="277950at2"/>
<keyword evidence="2" id="KW-0677">Repeat</keyword>
<dbReference type="PROSITE" id="PS00678">
    <property type="entry name" value="WD_REPEATS_1"/>
    <property type="match status" value="1"/>
</dbReference>